<evidence type="ECO:0000313" key="3">
    <source>
        <dbReference type="EMBL" id="KAJ6636815.1"/>
    </source>
</evidence>
<reference evidence="3" key="1">
    <citation type="submission" date="2022-07" db="EMBL/GenBank/DDBJ databases">
        <authorList>
            <person name="Trinca V."/>
            <person name="Uliana J.V.C."/>
            <person name="Torres T.T."/>
            <person name="Ward R.J."/>
            <person name="Monesi N."/>
        </authorList>
    </citation>
    <scope>NUCLEOTIDE SEQUENCE</scope>
    <source>
        <strain evidence="3">HSMRA1968</strain>
        <tissue evidence="3">Whole embryos</tissue>
    </source>
</reference>
<dbReference type="OrthoDB" id="75923at2759"/>
<sequence length="380" mass="44328">MHRQIFFSYLNQLIHCPLKQISIPIVVPVKTVQWVQRLNFSTFDCDKHFGAKSKAENKVELSSHVIKLCTSLKCSKSEAIEVHNFMTTNNQTVNMETITKTIGWLNRLEASPKVVVKNCNILLIPLHHLKASYKSLDPRKWKQVDDLLPLLTINESKITNVQLKYSYPIRNRIYLLSDYFSIEPHIISHYCSKHLFVFEIELKLLQKKLDMLLKRNVTPDNILRDMNVLARAENVIQDRLAYLEKCGIKRIMPWMIKCPPHVLDRAVEIKNNLGVEQNQTMELLSERLHWHGKTAISMFKKNTFLRNMNSAAASEKLDELLKIFSPKEISANIELLRHPVTHVKSRIAELQPIKEHPITPFIFNMSDCNFEQYLNHTKKQ</sequence>
<proteinExistence type="inferred from homology"/>
<dbReference type="Gene3D" id="1.25.70.10">
    <property type="entry name" value="Transcription termination factor 3, mitochondrial"/>
    <property type="match status" value="1"/>
</dbReference>
<protein>
    <submittedName>
        <fullName evidence="3">Transcription termination factor, mitochondrial</fullName>
    </submittedName>
</protein>
<evidence type="ECO:0000256" key="1">
    <source>
        <dbReference type="ARBA" id="ARBA00007692"/>
    </source>
</evidence>
<gene>
    <name evidence="3" type="primary">mTTF_3</name>
    <name evidence="3" type="ORF">Bhyg_15410</name>
</gene>
<dbReference type="PANTHER" id="PTHR15437:SF6">
    <property type="entry name" value="TRANSCRIPTION TERMINATION FACTOR, MITOCHONDRIAL"/>
    <property type="match status" value="1"/>
</dbReference>
<dbReference type="AlphaFoldDB" id="A0A9Q0MRS9"/>
<dbReference type="PANTHER" id="PTHR15437">
    <property type="entry name" value="TRANSCRIPTION TERMINATION FACTOR, MITOCHONDRIAL"/>
    <property type="match status" value="1"/>
</dbReference>
<accession>A0A9Q0MRS9</accession>
<evidence type="ECO:0000313" key="4">
    <source>
        <dbReference type="Proteomes" id="UP001151699"/>
    </source>
</evidence>
<dbReference type="GO" id="GO:0006393">
    <property type="term" value="P:termination of mitochondrial transcription"/>
    <property type="evidence" value="ECO:0007669"/>
    <property type="project" value="TreeGrafter"/>
</dbReference>
<keyword evidence="2" id="KW-0809">Transit peptide</keyword>
<evidence type="ECO:0000256" key="2">
    <source>
        <dbReference type="ARBA" id="ARBA00022946"/>
    </source>
</evidence>
<dbReference type="GO" id="GO:0005759">
    <property type="term" value="C:mitochondrial matrix"/>
    <property type="evidence" value="ECO:0007669"/>
    <property type="project" value="TreeGrafter"/>
</dbReference>
<dbReference type="GO" id="GO:0003676">
    <property type="term" value="F:nucleic acid binding"/>
    <property type="evidence" value="ECO:0007669"/>
    <property type="project" value="InterPro"/>
</dbReference>
<comment type="similarity">
    <text evidence="1">Belongs to the mTERF family.</text>
</comment>
<comment type="caution">
    <text evidence="3">The sequence shown here is derived from an EMBL/GenBank/DDBJ whole genome shotgun (WGS) entry which is preliminary data.</text>
</comment>
<dbReference type="Proteomes" id="UP001151699">
    <property type="component" value="Chromosome C"/>
</dbReference>
<name>A0A9Q0MRS9_9DIPT</name>
<dbReference type="InterPro" id="IPR003690">
    <property type="entry name" value="MTERF"/>
</dbReference>
<dbReference type="InterPro" id="IPR038538">
    <property type="entry name" value="MTERF_sf"/>
</dbReference>
<keyword evidence="4" id="KW-1185">Reference proteome</keyword>
<dbReference type="EMBL" id="WJQU01000004">
    <property type="protein sequence ID" value="KAJ6636815.1"/>
    <property type="molecule type" value="Genomic_DNA"/>
</dbReference>
<organism evidence="3 4">
    <name type="scientific">Pseudolycoriella hygida</name>
    <dbReference type="NCBI Taxonomy" id="35572"/>
    <lineage>
        <taxon>Eukaryota</taxon>
        <taxon>Metazoa</taxon>
        <taxon>Ecdysozoa</taxon>
        <taxon>Arthropoda</taxon>
        <taxon>Hexapoda</taxon>
        <taxon>Insecta</taxon>
        <taxon>Pterygota</taxon>
        <taxon>Neoptera</taxon>
        <taxon>Endopterygota</taxon>
        <taxon>Diptera</taxon>
        <taxon>Nematocera</taxon>
        <taxon>Sciaroidea</taxon>
        <taxon>Sciaridae</taxon>
        <taxon>Pseudolycoriella</taxon>
    </lineage>
</organism>